<comment type="subunit">
    <text evidence="8">Homomultimer; disulfide-linked. The N- and C-terminus mediate their assembly into higher order structures to form filaments. The CTCK domains of two polypeptides associate in the endoplasmic reticulum to generate intermolecularly disulfide-bonded dimers. These dimers progress to the Golgi apparatus, which is a more acidic environment than the endoplasmic reticulum. Under acidic conditions, the N-termini form non-covalent intermolecular interactions that juxtapose assemblies from different CTCK-linked dimers to produce long, disulfide-linked polymers that remain highly compact until secretion.</text>
</comment>
<dbReference type="InterPro" id="IPR058753">
    <property type="entry name" value="TIL_OTOGL_Mucin"/>
</dbReference>
<feature type="compositionally biased region" description="Polar residues" evidence="9">
    <location>
        <begin position="1601"/>
        <end position="1638"/>
    </location>
</feature>
<dbReference type="PANTHER" id="PTHR11339">
    <property type="entry name" value="EXTRACELLULAR MATRIX GLYCOPROTEIN RELATED"/>
    <property type="match status" value="1"/>
</dbReference>
<dbReference type="PROSITE" id="PS51233">
    <property type="entry name" value="VWFD"/>
    <property type="match status" value="3"/>
</dbReference>
<protein>
    <recommendedName>
        <fullName evidence="11">VWFD domain-containing protein</fullName>
    </recommendedName>
</protein>
<dbReference type="FunFam" id="2.10.25.10:FF:000153">
    <property type="entry name" value="MUC5B isoform 1"/>
    <property type="match status" value="1"/>
</dbReference>
<evidence type="ECO:0000256" key="5">
    <source>
        <dbReference type="ARBA" id="ARBA00023008"/>
    </source>
</evidence>
<feature type="compositionally biased region" description="Low complexity" evidence="9">
    <location>
        <begin position="1226"/>
        <end position="1241"/>
    </location>
</feature>
<feature type="compositionally biased region" description="Low complexity" evidence="9">
    <location>
        <begin position="1538"/>
        <end position="1600"/>
    </location>
</feature>
<organism evidence="12 13">
    <name type="scientific">Ursus americanus</name>
    <name type="common">American black bear</name>
    <name type="synonym">Euarctos americanus</name>
    <dbReference type="NCBI Taxonomy" id="9643"/>
    <lineage>
        <taxon>Eukaryota</taxon>
        <taxon>Metazoa</taxon>
        <taxon>Chordata</taxon>
        <taxon>Craniata</taxon>
        <taxon>Vertebrata</taxon>
        <taxon>Euteleostomi</taxon>
        <taxon>Mammalia</taxon>
        <taxon>Eutheria</taxon>
        <taxon>Laurasiatheria</taxon>
        <taxon>Carnivora</taxon>
        <taxon>Caniformia</taxon>
        <taxon>Ursidae</taxon>
        <taxon>Ursus</taxon>
    </lineage>
</organism>
<dbReference type="InterPro" id="IPR025155">
    <property type="entry name" value="WxxW_domain"/>
</dbReference>
<dbReference type="Pfam" id="PF00094">
    <property type="entry name" value="VWD"/>
    <property type="match status" value="3"/>
</dbReference>
<feature type="compositionally biased region" description="Low complexity" evidence="9">
    <location>
        <begin position="1348"/>
        <end position="1371"/>
    </location>
</feature>
<keyword evidence="2" id="KW-0964">Secreted</keyword>
<dbReference type="Gene3D" id="2.10.25.10">
    <property type="entry name" value="Laminin"/>
    <property type="match status" value="3"/>
</dbReference>
<evidence type="ECO:0000256" key="6">
    <source>
        <dbReference type="ARBA" id="ARBA00023157"/>
    </source>
</evidence>
<dbReference type="InterPro" id="IPR036084">
    <property type="entry name" value="Ser_inhib-like_sf"/>
</dbReference>
<evidence type="ECO:0000259" key="11">
    <source>
        <dbReference type="PROSITE" id="PS51233"/>
    </source>
</evidence>
<proteinExistence type="predicted"/>
<accession>A0A452R4K5</accession>
<dbReference type="GeneTree" id="ENSGT00940000162219"/>
<dbReference type="Pfam" id="PF13330">
    <property type="entry name" value="Mucin2_WxxW"/>
    <property type="match status" value="1"/>
</dbReference>
<reference evidence="12" key="2">
    <citation type="submission" date="2025-08" db="UniProtKB">
        <authorList>
            <consortium name="Ensembl"/>
        </authorList>
    </citation>
    <scope>IDENTIFICATION</scope>
</reference>
<comment type="subcellular location">
    <subcellularLocation>
        <location evidence="1">Secreted</location>
    </subcellularLocation>
</comment>
<feature type="chain" id="PRO_5019500574" description="VWFD domain-containing protein" evidence="10">
    <location>
        <begin position="33"/>
        <end position="1774"/>
    </location>
</feature>
<dbReference type="InterPro" id="IPR050780">
    <property type="entry name" value="Mucin_vWF_Thrombospondin_sf"/>
</dbReference>
<feature type="domain" description="VWFD" evidence="11">
    <location>
        <begin position="39"/>
        <end position="221"/>
    </location>
</feature>
<keyword evidence="7" id="KW-0325">Glycoprotein</keyword>
<feature type="compositionally biased region" description="Polar residues" evidence="9">
    <location>
        <begin position="1707"/>
        <end position="1744"/>
    </location>
</feature>
<dbReference type="FunFam" id="2.10.25.10:FF:000414">
    <property type="entry name" value="von Willebrand factor"/>
    <property type="match status" value="1"/>
</dbReference>
<sequence>AAVPAPRMGALSGCLALSWVLAALLLVQKTARNPAHNGRVCSTWGDFHYKTFDGDVFRFPGLCNYVFSAHCGAAYEDFNVQLRRGLAGSRPTITRIVLKTQGLVRDSGVGSGALVRMLELPLLCPQLELDPKYANQTCGLCGDFNGLPAVNEFYSHSELTPVQFGNLQKLDGPTEQCQDPPLSPASNCTDREGVCHRTLLGRAFAQCSTLVDPAVYVVACTQDLCRCPTCPCATFAEYSRQCAHAGGQPRNWRGPDLCPQTCPLSTQHRECGSPCTDTCSNPQRSQLCEDHCVDGCFCPPGTVLDDVTHGGCMPLEQCSCSHGGHTYAPGASFTTSCSSCTCSGGLWQCQDLPCPGTCSVRGGSHISTYDERLYDVHGDCSYVLSKTCAGNGFSVLAELRKCGLTDNENCLKSLALSVNGGDTVRRQQGWGGGHREAANITVFRPSSFFVLVHTGLGLQLQVQVVPLMQVFLRLDPSYHGQTCGLCGNFNQNQADDFRTLSGVVEGTAAAFANTWKTQAACPNVKNSFEDPCSLSVENENYAQHWCSLLTDPAGAFSRCHSVLNPAPFHSNCMFDTCNCEKSEDCLCAALSSYVHACASKGVLLGGWRDGVCTKYVSGCPKSQNYSYVVDGCQPTCRALSQLDVTCGIDFVPVDGCVCPLGTFLDDSGACVPADACPCYFRGSVVAPGEVVHDNGVVCSCAGGKLSCLGTAEQKRCAAPMVYLDCGNASAGTPGAECLRSCHTLDVDCFSTHCVSGCVCPPGLVSDGSGGCVAEDDCPCLHNEATYKPGDTIRVNCNTCTCRNRKWECTREACLGTCVAYGGGHFITFDGERYSFEGSCEYTLAQDYCGGNGTTNGTFRVVTENVPCGTTGVTCSKAIKLFLGNSELVLHEGAYKVLQRGPGRDPPYKVRYTGTYLTVETPGGLVLSWDRKTSVFIQLRQDYKGRVCGLCGNFDDNAGNDFTTRSRSVVGSALEFGNSWKFSPSCPDAPAPRDPCTANPYRKSWAQKQCSIINSATFAVDPTKYYEACVGDACACDSGGDCECFCTAVAAYAQACRDMGVCVSWRTPDICPLFCDYYNPEGRCEWHYQPCGAPCMRTCRNPIPSVRCACPGCYPKCPPSEPFFSEDQMQCVAQCGCYDEDGKYHDVGARVPAAENCQTCTCVYEGRTYHYEDVIYNTTDGLGACLTAICGHNGTILRRAVECPGTPSTTPFAFTTTVAPLTPPAEPTTTAPRAPSSSPALATTSCRPRCQWTEWFDEDYPKSEEAGGDVESYDKIRRAGGAVCERPLDIECQAENFPGRSAEELGQRVCSLHRGLVCKNQDQKGPFNMCFNYNVRVLCCHPTPHCPSTTAPSTRSTATGAPTSPGPGATTTVSLQTHASSPGSTTQTLPTPARTTESVSSPGPSASLGTPTTTTKPSSPSAPTTVPTTTRVSGPTSQTGPSSPGTTLSVTGSTSQSGPSSPGTTPLVPVSTTSTSVSQTSSGNLKPWATTTQPSSPVTTQTVPVPTTQIFPSSVRTTQTGPSSPETTTRVSGPTSQRGPSSPGTTLSVTGTTSHTGPSSPGTSPLVTVSTTSTSISQSSSGVITVQTKTTQPSSPMTTQTVHVPTTQIFPSSVRTTHSGPSSPRTTTSVSGPTAQTGPSFPGTTLSVTGSTTQTGPASPGTTTVFPVSTTSTSISQTSSGVTKVQTTTTHLSSPETTQTVPVPTTQIFPSSVRTTQTGPSSPKTTTSVSGPTAQTGPSSPGTTLSVTGSTSQTGPSTPGTTTVVTVSTTSTSIS</sequence>
<evidence type="ECO:0000313" key="12">
    <source>
        <dbReference type="Ensembl" id="ENSUAMP00000013358.1"/>
    </source>
</evidence>
<dbReference type="PANTHER" id="PTHR11339:SF408">
    <property type="entry name" value="MUCIN-5B"/>
    <property type="match status" value="1"/>
</dbReference>
<reference evidence="13" key="1">
    <citation type="submission" date="2016-06" db="EMBL/GenBank/DDBJ databases">
        <title>De novo assembly and RNA-Seq shows season-dependent expression and editing in black bear kidneys.</title>
        <authorList>
            <person name="Korstanje R."/>
            <person name="Srivastava A."/>
            <person name="Sarsani V.K."/>
            <person name="Sheehan S.M."/>
            <person name="Seger R.L."/>
            <person name="Barter M.E."/>
            <person name="Lindqvist C."/>
            <person name="Brody L.C."/>
            <person name="Mullikin J.C."/>
        </authorList>
    </citation>
    <scope>NUCLEOTIDE SEQUENCE [LARGE SCALE GENOMIC DNA]</scope>
</reference>
<evidence type="ECO:0000256" key="3">
    <source>
        <dbReference type="ARBA" id="ARBA00022729"/>
    </source>
</evidence>
<dbReference type="SMART" id="SM00832">
    <property type="entry name" value="C8"/>
    <property type="match status" value="3"/>
</dbReference>
<feature type="compositionally biased region" description="Low complexity" evidence="9">
    <location>
        <begin position="1642"/>
        <end position="1706"/>
    </location>
</feature>
<evidence type="ECO:0000256" key="9">
    <source>
        <dbReference type="SAM" id="MobiDB-lite"/>
    </source>
</evidence>
<feature type="compositionally biased region" description="Polar residues" evidence="9">
    <location>
        <begin position="1509"/>
        <end position="1537"/>
    </location>
</feature>
<dbReference type="STRING" id="9643.ENSUAMP00000013358"/>
<feature type="domain" description="VWFD" evidence="11">
    <location>
        <begin position="356"/>
        <end position="522"/>
    </location>
</feature>
<feature type="region of interest" description="Disordered" evidence="9">
    <location>
        <begin position="1348"/>
        <end position="1774"/>
    </location>
</feature>
<dbReference type="Pfam" id="PF01826">
    <property type="entry name" value="TIL"/>
    <property type="match status" value="2"/>
</dbReference>
<dbReference type="SUPFAM" id="SSF57567">
    <property type="entry name" value="Serine protease inhibitors"/>
    <property type="match status" value="3"/>
</dbReference>
<dbReference type="SMART" id="SM00215">
    <property type="entry name" value="VWC_out"/>
    <property type="match status" value="2"/>
</dbReference>
<dbReference type="InterPro" id="IPR001007">
    <property type="entry name" value="VWF_dom"/>
</dbReference>
<evidence type="ECO:0000256" key="8">
    <source>
        <dbReference type="ARBA" id="ARBA00063950"/>
    </source>
</evidence>
<dbReference type="GO" id="GO:0031012">
    <property type="term" value="C:extracellular matrix"/>
    <property type="evidence" value="ECO:0007669"/>
    <property type="project" value="TreeGrafter"/>
</dbReference>
<evidence type="ECO:0000256" key="1">
    <source>
        <dbReference type="ARBA" id="ARBA00004613"/>
    </source>
</evidence>
<evidence type="ECO:0000256" key="7">
    <source>
        <dbReference type="ARBA" id="ARBA00023180"/>
    </source>
</evidence>
<dbReference type="GO" id="GO:0005615">
    <property type="term" value="C:extracellular space"/>
    <property type="evidence" value="ECO:0007669"/>
    <property type="project" value="TreeGrafter"/>
</dbReference>
<feature type="compositionally biased region" description="Low complexity" evidence="9">
    <location>
        <begin position="1745"/>
        <end position="1774"/>
    </location>
</feature>
<dbReference type="SMART" id="SM00216">
    <property type="entry name" value="VWD"/>
    <property type="match status" value="3"/>
</dbReference>
<dbReference type="OMA" id="CPGGHDM"/>
<dbReference type="SUPFAM" id="SSF57603">
    <property type="entry name" value="FnI-like domain"/>
    <property type="match status" value="1"/>
</dbReference>
<feature type="region of interest" description="Disordered" evidence="9">
    <location>
        <begin position="1220"/>
        <end position="1241"/>
    </location>
</feature>
<name>A0A452R4K5_URSAM</name>
<keyword evidence="5" id="KW-0186">Copper</keyword>
<dbReference type="FunFam" id="2.10.25.10:FF:000674">
    <property type="entry name" value="Mucin-2"/>
    <property type="match status" value="1"/>
</dbReference>
<feature type="compositionally biased region" description="Low complexity" evidence="9">
    <location>
        <begin position="1489"/>
        <end position="1508"/>
    </location>
</feature>
<reference evidence="12" key="3">
    <citation type="submission" date="2025-09" db="UniProtKB">
        <authorList>
            <consortium name="Ensembl"/>
        </authorList>
    </citation>
    <scope>IDENTIFICATION</scope>
</reference>
<feature type="compositionally biased region" description="Low complexity" evidence="9">
    <location>
        <begin position="1384"/>
        <end position="1482"/>
    </location>
</feature>
<dbReference type="CDD" id="cd19941">
    <property type="entry name" value="TIL"/>
    <property type="match status" value="3"/>
</dbReference>
<keyword evidence="6" id="KW-1015">Disulfide bond</keyword>
<evidence type="ECO:0000256" key="10">
    <source>
        <dbReference type="SAM" id="SignalP"/>
    </source>
</evidence>
<evidence type="ECO:0000256" key="4">
    <source>
        <dbReference type="ARBA" id="ARBA00022737"/>
    </source>
</evidence>
<dbReference type="Pfam" id="PF08742">
    <property type="entry name" value="C8"/>
    <property type="match status" value="3"/>
</dbReference>
<dbReference type="InterPro" id="IPR014853">
    <property type="entry name" value="VWF/SSPO/ZAN-like_Cys-rich_dom"/>
</dbReference>
<keyword evidence="3 10" id="KW-0732">Signal</keyword>
<dbReference type="Pfam" id="PF25962">
    <property type="entry name" value="TIL_OTOGL_Mucin"/>
    <property type="match status" value="1"/>
</dbReference>
<dbReference type="Proteomes" id="UP000291022">
    <property type="component" value="Unassembled WGS sequence"/>
</dbReference>
<feature type="signal peptide" evidence="10">
    <location>
        <begin position="1"/>
        <end position="32"/>
    </location>
</feature>
<keyword evidence="13" id="KW-1185">Reference proteome</keyword>
<dbReference type="InterPro" id="IPR002919">
    <property type="entry name" value="TIL_dom"/>
</dbReference>
<feature type="compositionally biased region" description="Polar residues" evidence="9">
    <location>
        <begin position="1372"/>
        <end position="1383"/>
    </location>
</feature>
<dbReference type="Ensembl" id="ENSUAMT00000014981.1">
    <property type="protein sequence ID" value="ENSUAMP00000013358.1"/>
    <property type="gene ID" value="ENSUAMG00000010741.1"/>
</dbReference>
<evidence type="ECO:0000313" key="13">
    <source>
        <dbReference type="Proteomes" id="UP000291022"/>
    </source>
</evidence>
<feature type="domain" description="VWFD" evidence="11">
    <location>
        <begin position="815"/>
        <end position="986"/>
    </location>
</feature>
<evidence type="ECO:0000256" key="2">
    <source>
        <dbReference type="ARBA" id="ARBA00022525"/>
    </source>
</evidence>
<keyword evidence="4" id="KW-0677">Repeat</keyword>
<dbReference type="InterPro" id="IPR001846">
    <property type="entry name" value="VWF_type-D"/>
</dbReference>